<dbReference type="Pfam" id="PF13374">
    <property type="entry name" value="TPR_10"/>
    <property type="match status" value="1"/>
</dbReference>
<evidence type="ECO:0000313" key="4">
    <source>
        <dbReference type="EMBL" id="OIN60565.1"/>
    </source>
</evidence>
<evidence type="ECO:0000256" key="1">
    <source>
        <dbReference type="PROSITE-ProRule" id="PRU00339"/>
    </source>
</evidence>
<organism evidence="4 5">
    <name type="scientific">Arsenicibacter rosenii</name>
    <dbReference type="NCBI Taxonomy" id="1750698"/>
    <lineage>
        <taxon>Bacteria</taxon>
        <taxon>Pseudomonadati</taxon>
        <taxon>Bacteroidota</taxon>
        <taxon>Cytophagia</taxon>
        <taxon>Cytophagales</taxon>
        <taxon>Spirosomataceae</taxon>
        <taxon>Arsenicibacter</taxon>
    </lineage>
</organism>
<dbReference type="EMBL" id="MORL01000001">
    <property type="protein sequence ID" value="OIN60565.1"/>
    <property type="molecule type" value="Genomic_DNA"/>
</dbReference>
<dbReference type="AlphaFoldDB" id="A0A1S2VQT0"/>
<dbReference type="Gene3D" id="3.30.565.10">
    <property type="entry name" value="Histidine kinase-like ATPase, C-terminal domain"/>
    <property type="match status" value="1"/>
</dbReference>
<keyword evidence="1" id="KW-0802">TPR repeat</keyword>
<evidence type="ECO:0000256" key="2">
    <source>
        <dbReference type="SAM" id="Phobius"/>
    </source>
</evidence>
<keyword evidence="2" id="KW-1133">Transmembrane helix</keyword>
<dbReference type="GO" id="GO:0000155">
    <property type="term" value="F:phosphorelay sensor kinase activity"/>
    <property type="evidence" value="ECO:0007669"/>
    <property type="project" value="InterPro"/>
</dbReference>
<dbReference type="SMART" id="SM00028">
    <property type="entry name" value="TPR"/>
    <property type="match status" value="5"/>
</dbReference>
<dbReference type="InterPro" id="IPR019734">
    <property type="entry name" value="TPR_rpt"/>
</dbReference>
<keyword evidence="5" id="KW-1185">Reference proteome</keyword>
<dbReference type="Gene3D" id="1.25.40.10">
    <property type="entry name" value="Tetratricopeptide repeat domain"/>
    <property type="match status" value="2"/>
</dbReference>
<proteinExistence type="predicted"/>
<keyword evidence="2" id="KW-0472">Membrane</keyword>
<dbReference type="GO" id="GO:0016020">
    <property type="term" value="C:membrane"/>
    <property type="evidence" value="ECO:0007669"/>
    <property type="project" value="InterPro"/>
</dbReference>
<comment type="caution">
    <text evidence="4">The sequence shown here is derived from an EMBL/GenBank/DDBJ whole genome shotgun (WGS) entry which is preliminary data.</text>
</comment>
<dbReference type="Pfam" id="PF06580">
    <property type="entry name" value="His_kinase"/>
    <property type="match status" value="1"/>
</dbReference>
<dbReference type="InterPro" id="IPR010559">
    <property type="entry name" value="Sig_transdc_His_kin_internal"/>
</dbReference>
<evidence type="ECO:0000259" key="3">
    <source>
        <dbReference type="Pfam" id="PF06580"/>
    </source>
</evidence>
<protein>
    <recommendedName>
        <fullName evidence="3">Signal transduction histidine kinase internal region domain-containing protein</fullName>
    </recommendedName>
</protein>
<accession>A0A1S2VQT0</accession>
<evidence type="ECO:0000313" key="5">
    <source>
        <dbReference type="Proteomes" id="UP000181790"/>
    </source>
</evidence>
<dbReference type="PROSITE" id="PS50005">
    <property type="entry name" value="TPR"/>
    <property type="match status" value="2"/>
</dbReference>
<dbReference type="InterPro" id="IPR011990">
    <property type="entry name" value="TPR-like_helical_dom_sf"/>
</dbReference>
<dbReference type="Pfam" id="PF13424">
    <property type="entry name" value="TPR_12"/>
    <property type="match status" value="1"/>
</dbReference>
<dbReference type="Proteomes" id="UP000181790">
    <property type="component" value="Unassembled WGS sequence"/>
</dbReference>
<name>A0A1S2VQT0_9BACT</name>
<reference evidence="4 5" key="1">
    <citation type="submission" date="2016-10" db="EMBL/GenBank/DDBJ databases">
        <title>Arsenicibacter rosenii gen. nov., sp. nov., an efficient arsenic-methylating bacterium isolated from an arsenic-contaminated paddy soil.</title>
        <authorList>
            <person name="Huang K."/>
        </authorList>
    </citation>
    <scope>NUCLEOTIDE SEQUENCE [LARGE SCALE GENOMIC DNA]</scope>
    <source>
        <strain evidence="4 5">SM-1</strain>
    </source>
</reference>
<feature type="repeat" description="TPR" evidence="1">
    <location>
        <begin position="246"/>
        <end position="279"/>
    </location>
</feature>
<feature type="domain" description="Signal transduction histidine kinase internal region" evidence="3">
    <location>
        <begin position="415"/>
        <end position="494"/>
    </location>
</feature>
<feature type="transmembrane region" description="Helical" evidence="2">
    <location>
        <begin position="363"/>
        <end position="383"/>
    </location>
</feature>
<dbReference type="RefSeq" id="WP_071501067.1">
    <property type="nucleotide sequence ID" value="NZ_MORL01000001.1"/>
</dbReference>
<dbReference type="SUPFAM" id="SSF48452">
    <property type="entry name" value="TPR-like"/>
    <property type="match status" value="2"/>
</dbReference>
<dbReference type="InterPro" id="IPR050640">
    <property type="entry name" value="Bact_2-comp_sensor_kinase"/>
</dbReference>
<dbReference type="SUPFAM" id="SSF55874">
    <property type="entry name" value="ATPase domain of HSP90 chaperone/DNA topoisomerase II/histidine kinase"/>
    <property type="match status" value="1"/>
</dbReference>
<dbReference type="InterPro" id="IPR036890">
    <property type="entry name" value="HATPase_C_sf"/>
</dbReference>
<sequence length="626" mass="71246">MKQLIWLAVMLFAWPGVVRPALAQQSYETLLQQLKKHPKADTVRAELLIDACVAATFRSDTAVLNMATEANRIANTLGYELGQIRSLNCLGNYYFSRSLNDKATQYYVQALRLAEKRGDYRNIVIGKSNLANVFYHNSDNARSIRLLTEADQLLVQHHDTVSQNRAAILTNLANAYAQQKAYVKTIQVYEQVLHICRSQQIGFGIALTLDNIGKTYFNAGQPNKALPYLQEAKAEIERHHVDFVRTKNLRNLGQTYARLGDIPQSLRYFRQAETIAQQTGDNEGLMDIYFELQQSYRKSNDFKAAYLALNQYISLKDSLFTIQKDKTIQELNTKYETEKKDHAIRTLAQQKQITELESGRKTGLIYTILALAVALSVVAYGLFARFRNRKQRELLTTQLQEAERRITIEQQARDSELKALKSQMNPHFMFNALNSIQEQFMYGDKQVANEQMGNFTALTRQILQVSGKKKISLSTETDILTKYLELEKMRFPQDFAYRITLSDDLDEDYHQLPPMLVQPFVENSMKHGLLHKQGPKELSIAFSLSEDEAFILCTVEDNGIGRARSAEINQQQGPSRHVSFSVSATEERLKLLDQTNTGQPMVQFEDLVFPDGSAAGTRVTIRIPPG</sequence>
<feature type="repeat" description="TPR" evidence="1">
    <location>
        <begin position="84"/>
        <end position="117"/>
    </location>
</feature>
<dbReference type="PANTHER" id="PTHR34220">
    <property type="entry name" value="SENSOR HISTIDINE KINASE YPDA"/>
    <property type="match status" value="1"/>
</dbReference>
<keyword evidence="2" id="KW-0812">Transmembrane</keyword>
<dbReference type="OrthoDB" id="6190788at2"/>
<dbReference type="PANTHER" id="PTHR34220:SF7">
    <property type="entry name" value="SENSOR HISTIDINE KINASE YPDA"/>
    <property type="match status" value="1"/>
</dbReference>
<gene>
    <name evidence="4" type="ORF">BLX24_00090</name>
</gene>